<evidence type="ECO:0000256" key="7">
    <source>
        <dbReference type="PROSITE-ProRule" id="PRU00176"/>
    </source>
</evidence>
<dbReference type="InterPro" id="IPR012677">
    <property type="entry name" value="Nucleotide-bd_a/b_plait_sf"/>
</dbReference>
<evidence type="ECO:0000313" key="11">
    <source>
        <dbReference type="Proteomes" id="UP001603857"/>
    </source>
</evidence>
<keyword evidence="11" id="KW-1185">Reference proteome</keyword>
<dbReference type="InterPro" id="IPR008669">
    <property type="entry name" value="LSM_interact"/>
</dbReference>
<dbReference type="Pfam" id="PF23240">
    <property type="entry name" value="HAT_PRP39_N"/>
    <property type="match status" value="1"/>
</dbReference>
<evidence type="ECO:0000256" key="6">
    <source>
        <dbReference type="ARBA" id="ARBA00023242"/>
    </source>
</evidence>
<dbReference type="PROSITE" id="PS50102">
    <property type="entry name" value="RRM"/>
    <property type="match status" value="1"/>
</dbReference>
<proteinExistence type="predicted"/>
<dbReference type="Pfam" id="PF05843">
    <property type="entry name" value="Suf"/>
    <property type="match status" value="1"/>
</dbReference>
<dbReference type="GO" id="GO:0005634">
    <property type="term" value="C:nucleus"/>
    <property type="evidence" value="ECO:0007669"/>
    <property type="project" value="UniProtKB-SubCell"/>
</dbReference>
<dbReference type="SUPFAM" id="SSF48452">
    <property type="entry name" value="TPR-like"/>
    <property type="match status" value="1"/>
</dbReference>
<accession>A0ABD1N326</accession>
<dbReference type="InterPro" id="IPR003107">
    <property type="entry name" value="HAT"/>
</dbReference>
<evidence type="ECO:0000256" key="4">
    <source>
        <dbReference type="ARBA" id="ARBA00022884"/>
    </source>
</evidence>
<evidence type="ECO:0000256" key="2">
    <source>
        <dbReference type="ARBA" id="ARBA00022664"/>
    </source>
</evidence>
<dbReference type="Gene3D" id="3.30.70.330">
    <property type="match status" value="1"/>
</dbReference>
<gene>
    <name evidence="10" type="ORF">Fmac_010226</name>
</gene>
<evidence type="ECO:0000259" key="9">
    <source>
        <dbReference type="PROSITE" id="PS50102"/>
    </source>
</evidence>
<evidence type="ECO:0000256" key="3">
    <source>
        <dbReference type="ARBA" id="ARBA00022737"/>
    </source>
</evidence>
<dbReference type="InterPro" id="IPR011990">
    <property type="entry name" value="TPR-like_helical_dom_sf"/>
</dbReference>
<sequence length="878" mass="101007">MEQNLTPTAEAEREKDKVVADAHQRMEENLARSSEAECEKDKPMSDSDDSDSEDDAQQNLQLESLQTELAANPSNYDAHLQYIALLRRTGDVDQLARAREAMSEPFPLSPTMWRQWIKDELSINTASRPEVFSTILNLYERGVFDYLSVSFWCDYINFVQEFDPIVRQCSPTGISKARDLFERALTAAGLHVAEGSKIWEAYRQYEQAILITINDTDAQTKLNIFSLIRNLADIPEDRTTVSPKISSVPEAKEKQVQHIRSLFHRQLSVPLADMNSTLTAYKTWELEQGNLQDVESIDLVDIYPHVVSSYQKALEMYNARLHLEEQILSTNISDSERLQHYMTYLKFEQSFGTPARIQVLYERAITDFPVSPDLWLDYTRNLDNSLKVGNIVTNVYSRATKNCPWIGELWVRFMLALERGHASEKELSDVFEKSLQCTFSTLDEYLDLFLTRVDGLRRRMTSTGEEDLEYKIVRETFQRASDYLSPYLKNTEGLLRLYAYWAHLETKLGKDIVAARRVWENCLKICGSMLEAWNCYIAMEVELGHINEARSIYKRCYSKRFSGTGSEDICHSWLRFEREFGKLEDFDHALHKVTPRLKELQLFRIQQESESAEESEKNPKRNAREKRKMGPDITEEQSPSKRLRDVGNPEKESEESKHQVQNSSQVTKVEGINWKNNKIDDNPSEQQFSHGKNRAYSDHCTAFISNLHPTANYEHIRNFFSDVGGIVAIRILHDKFTGKSRGLAYVDFMDDEHLAAAIAKNKQKLIGKKLSIARSDPKRVGRESSNPKTSKEHGHATDHSSKKGFLSKETDDTDKEDVTDAKLSSTKPGNDNIQLKGKNTFAVPRNVRPLGFTANKPKTEDEDEKPKSNEEFRKMFIR</sequence>
<dbReference type="CDD" id="cd00590">
    <property type="entry name" value="RRM_SF"/>
    <property type="match status" value="1"/>
</dbReference>
<dbReference type="AlphaFoldDB" id="A0ABD1N326"/>
<dbReference type="Pfam" id="PF05391">
    <property type="entry name" value="Lsm_interact"/>
    <property type="match status" value="1"/>
</dbReference>
<evidence type="ECO:0000256" key="5">
    <source>
        <dbReference type="ARBA" id="ARBA00023187"/>
    </source>
</evidence>
<dbReference type="Pfam" id="PF00076">
    <property type="entry name" value="RRM_1"/>
    <property type="match status" value="1"/>
</dbReference>
<feature type="domain" description="RRM" evidence="9">
    <location>
        <begin position="700"/>
        <end position="777"/>
    </location>
</feature>
<keyword evidence="2" id="KW-0507">mRNA processing</keyword>
<feature type="compositionally biased region" description="Acidic residues" evidence="8">
    <location>
        <begin position="46"/>
        <end position="56"/>
    </location>
</feature>
<keyword evidence="4 7" id="KW-0694">RNA-binding</keyword>
<evidence type="ECO:0000313" key="10">
    <source>
        <dbReference type="EMBL" id="KAL2342286.1"/>
    </source>
</evidence>
<dbReference type="SMART" id="SM00386">
    <property type="entry name" value="HAT"/>
    <property type="match status" value="7"/>
</dbReference>
<dbReference type="InterPro" id="IPR035979">
    <property type="entry name" value="RBD_domain_sf"/>
</dbReference>
<feature type="compositionally biased region" description="Basic and acidic residues" evidence="8">
    <location>
        <begin position="10"/>
        <end position="45"/>
    </location>
</feature>
<dbReference type="GO" id="GO:0008380">
    <property type="term" value="P:RNA splicing"/>
    <property type="evidence" value="ECO:0007669"/>
    <property type="project" value="UniProtKB-KW"/>
</dbReference>
<dbReference type="SUPFAM" id="SSF54928">
    <property type="entry name" value="RNA-binding domain, RBD"/>
    <property type="match status" value="1"/>
</dbReference>
<feature type="compositionally biased region" description="Basic and acidic residues" evidence="8">
    <location>
        <begin position="789"/>
        <end position="820"/>
    </location>
</feature>
<organism evidence="10 11">
    <name type="scientific">Flemingia macrophylla</name>
    <dbReference type="NCBI Taxonomy" id="520843"/>
    <lineage>
        <taxon>Eukaryota</taxon>
        <taxon>Viridiplantae</taxon>
        <taxon>Streptophyta</taxon>
        <taxon>Embryophyta</taxon>
        <taxon>Tracheophyta</taxon>
        <taxon>Spermatophyta</taxon>
        <taxon>Magnoliopsida</taxon>
        <taxon>eudicotyledons</taxon>
        <taxon>Gunneridae</taxon>
        <taxon>Pentapetalae</taxon>
        <taxon>rosids</taxon>
        <taxon>fabids</taxon>
        <taxon>Fabales</taxon>
        <taxon>Fabaceae</taxon>
        <taxon>Papilionoideae</taxon>
        <taxon>50 kb inversion clade</taxon>
        <taxon>NPAAA clade</taxon>
        <taxon>indigoferoid/millettioid clade</taxon>
        <taxon>Phaseoleae</taxon>
        <taxon>Flemingia</taxon>
    </lineage>
</organism>
<dbReference type="Gene3D" id="1.25.40.10">
    <property type="entry name" value="Tetratricopeptide repeat domain"/>
    <property type="match status" value="2"/>
</dbReference>
<dbReference type="Proteomes" id="UP001603857">
    <property type="component" value="Unassembled WGS sequence"/>
</dbReference>
<keyword evidence="3" id="KW-0677">Repeat</keyword>
<comment type="subcellular location">
    <subcellularLocation>
        <location evidence="1">Nucleus</location>
    </subcellularLocation>
</comment>
<keyword evidence="5" id="KW-0508">mRNA splicing</keyword>
<dbReference type="SMART" id="SM00360">
    <property type="entry name" value="RRM"/>
    <property type="match status" value="1"/>
</dbReference>
<evidence type="ECO:0000256" key="8">
    <source>
        <dbReference type="SAM" id="MobiDB-lite"/>
    </source>
</evidence>
<protein>
    <recommendedName>
        <fullName evidence="9">RRM domain-containing protein</fullName>
    </recommendedName>
</protein>
<reference evidence="10 11" key="1">
    <citation type="submission" date="2024-08" db="EMBL/GenBank/DDBJ databases">
        <title>Insights into the chromosomal genome structure of Flemingia macrophylla.</title>
        <authorList>
            <person name="Ding Y."/>
            <person name="Zhao Y."/>
            <person name="Bi W."/>
            <person name="Wu M."/>
            <person name="Zhao G."/>
            <person name="Gong Y."/>
            <person name="Li W."/>
            <person name="Zhang P."/>
        </authorList>
    </citation>
    <scope>NUCLEOTIDE SEQUENCE [LARGE SCALE GENOMIC DNA]</scope>
    <source>
        <strain evidence="10">DYQJB</strain>
        <tissue evidence="10">Leaf</tissue>
    </source>
</reference>
<dbReference type="EMBL" id="JBGMDY010000003">
    <property type="protein sequence ID" value="KAL2342286.1"/>
    <property type="molecule type" value="Genomic_DNA"/>
</dbReference>
<keyword evidence="6" id="KW-0539">Nucleus</keyword>
<dbReference type="PANTHER" id="PTHR17204">
    <property type="entry name" value="PRE-MRNA PROCESSING PROTEIN PRP39-RELATED"/>
    <property type="match status" value="1"/>
</dbReference>
<comment type="caution">
    <text evidence="10">The sequence shown here is derived from an EMBL/GenBank/DDBJ whole genome shotgun (WGS) entry which is preliminary data.</text>
</comment>
<dbReference type="InterPro" id="IPR008847">
    <property type="entry name" value="Suf"/>
</dbReference>
<evidence type="ECO:0000256" key="1">
    <source>
        <dbReference type="ARBA" id="ARBA00004123"/>
    </source>
</evidence>
<name>A0ABD1N326_9FABA</name>
<feature type="region of interest" description="Disordered" evidence="8">
    <location>
        <begin position="608"/>
        <end position="691"/>
    </location>
</feature>
<dbReference type="InterPro" id="IPR000504">
    <property type="entry name" value="RRM_dom"/>
</dbReference>
<feature type="region of interest" description="Disordered" evidence="8">
    <location>
        <begin position="769"/>
        <end position="878"/>
    </location>
</feature>
<dbReference type="GO" id="GO:0006397">
    <property type="term" value="P:mRNA processing"/>
    <property type="evidence" value="ECO:0007669"/>
    <property type="project" value="UniProtKB-KW"/>
</dbReference>
<dbReference type="GO" id="GO:0003723">
    <property type="term" value="F:RNA binding"/>
    <property type="evidence" value="ECO:0007669"/>
    <property type="project" value="UniProtKB-UniRule"/>
</dbReference>
<feature type="region of interest" description="Disordered" evidence="8">
    <location>
        <begin position="1"/>
        <end position="57"/>
    </location>
</feature>
<feature type="compositionally biased region" description="Polar residues" evidence="8">
    <location>
        <begin position="822"/>
        <end position="833"/>
    </location>
</feature>
<dbReference type="PANTHER" id="PTHR17204:SF25">
    <property type="entry name" value="RRM DOMAIN-CONTAINING PROTEIN"/>
    <property type="match status" value="1"/>
</dbReference>
<feature type="compositionally biased region" description="Basic and acidic residues" evidence="8">
    <location>
        <begin position="638"/>
        <end position="658"/>
    </location>
</feature>
<feature type="compositionally biased region" description="Basic and acidic residues" evidence="8">
    <location>
        <begin position="864"/>
        <end position="878"/>
    </location>
</feature>